<dbReference type="Proteomes" id="UP001138500">
    <property type="component" value="Unassembled WGS sequence"/>
</dbReference>
<comment type="caution">
    <text evidence="2">The sequence shown here is derived from an EMBL/GenBank/DDBJ whole genome shotgun (WGS) entry which is preliminary data.</text>
</comment>
<feature type="region of interest" description="Disordered" evidence="1">
    <location>
        <begin position="165"/>
        <end position="204"/>
    </location>
</feature>
<sequence length="210" mass="22199">MRSTGALGIASAPPPVREVRAYMNRPLPPTPASVASVREIEDGVAGVGVPVTMVRVARVVQARVVSIAAVPPRLRRTQRGADVGRAVAAARSVAQAEVDAGRSSTSTPSEIDAAQEVVTSPQESPMTPVLSGIQETPIEMYGKRSTDDSVQLTPVGMYRGMLQDSSTLAPSSTMGESLGPTDNSPARPERPTRDGTMRRRAPTLPRWLCC</sequence>
<reference evidence="2 3" key="2">
    <citation type="journal article" date="2021" name="Curr. Genet.">
        <title>Genetic response to nitrogen starvation in the aggressive Eucalyptus foliar pathogen Teratosphaeria destructans.</title>
        <authorList>
            <person name="Havenga M."/>
            <person name="Wingfield B.D."/>
            <person name="Wingfield M.J."/>
            <person name="Dreyer L.L."/>
            <person name="Roets F."/>
            <person name="Aylward J."/>
        </authorList>
    </citation>
    <scope>NUCLEOTIDE SEQUENCE [LARGE SCALE GENOMIC DNA]</scope>
    <source>
        <strain evidence="2">CMW44962</strain>
    </source>
</reference>
<keyword evidence="3" id="KW-1185">Reference proteome</keyword>
<dbReference type="AlphaFoldDB" id="A0A9W7T1Q6"/>
<feature type="compositionally biased region" description="Polar residues" evidence="1">
    <location>
        <begin position="165"/>
        <end position="184"/>
    </location>
</feature>
<gene>
    <name evidence="2" type="ORF">Tdes44962_MAKER06406</name>
</gene>
<evidence type="ECO:0000256" key="1">
    <source>
        <dbReference type="SAM" id="MobiDB-lite"/>
    </source>
</evidence>
<name>A0A9W7T1Q6_9PEZI</name>
<evidence type="ECO:0000313" key="2">
    <source>
        <dbReference type="EMBL" id="KAH9845647.1"/>
    </source>
</evidence>
<feature type="compositionally biased region" description="Basic and acidic residues" evidence="1">
    <location>
        <begin position="187"/>
        <end position="197"/>
    </location>
</feature>
<dbReference type="EMBL" id="RIBY02000003">
    <property type="protein sequence ID" value="KAH9845647.1"/>
    <property type="molecule type" value="Genomic_DNA"/>
</dbReference>
<reference evidence="2 3" key="1">
    <citation type="journal article" date="2018" name="IMA Fungus">
        <title>IMA Genome-F 10: Nine draft genome sequences of Claviceps purpurea s.lat., including C. arundinis, C. humidiphila, and C. cf. spartinae, pseudomolecules for the pitch canker pathogen Fusarium circinatum, draft genome of Davidsoniella eucalypti, Grosmannia galeiformis, Quambalaria eucalypti, and Teratosphaeria destructans.</title>
        <authorList>
            <person name="Wingfield B.D."/>
            <person name="Liu M."/>
            <person name="Nguyen H.D."/>
            <person name="Lane F.A."/>
            <person name="Morgan S.W."/>
            <person name="De Vos L."/>
            <person name="Wilken P.M."/>
            <person name="Duong T.A."/>
            <person name="Aylward J."/>
            <person name="Coetzee M.P."/>
            <person name="Dadej K."/>
            <person name="De Beer Z.W."/>
            <person name="Findlay W."/>
            <person name="Havenga M."/>
            <person name="Kolarik M."/>
            <person name="Menzies J.G."/>
            <person name="Naidoo K."/>
            <person name="Pochopski O."/>
            <person name="Shoukouhi P."/>
            <person name="Santana Q.C."/>
            <person name="Seifert K.A."/>
            <person name="Soal N."/>
            <person name="Steenkamp E.T."/>
            <person name="Tatham C.T."/>
            <person name="van der Nest M.A."/>
            <person name="Wingfield M.J."/>
        </authorList>
    </citation>
    <scope>NUCLEOTIDE SEQUENCE [LARGE SCALE GENOMIC DNA]</scope>
    <source>
        <strain evidence="2">CMW44962</strain>
    </source>
</reference>
<organism evidence="2 3">
    <name type="scientific">Teratosphaeria destructans</name>
    <dbReference type="NCBI Taxonomy" id="418781"/>
    <lineage>
        <taxon>Eukaryota</taxon>
        <taxon>Fungi</taxon>
        <taxon>Dikarya</taxon>
        <taxon>Ascomycota</taxon>
        <taxon>Pezizomycotina</taxon>
        <taxon>Dothideomycetes</taxon>
        <taxon>Dothideomycetidae</taxon>
        <taxon>Mycosphaerellales</taxon>
        <taxon>Teratosphaeriaceae</taxon>
        <taxon>Teratosphaeria</taxon>
    </lineage>
</organism>
<proteinExistence type="predicted"/>
<dbReference type="OrthoDB" id="10450869at2759"/>
<protein>
    <submittedName>
        <fullName evidence="2">Uncharacterized protein</fullName>
    </submittedName>
</protein>
<evidence type="ECO:0000313" key="3">
    <source>
        <dbReference type="Proteomes" id="UP001138500"/>
    </source>
</evidence>
<accession>A0A9W7T1Q6</accession>